<evidence type="ECO:0000313" key="2">
    <source>
        <dbReference type="EMBL" id="REF34862.1"/>
    </source>
</evidence>
<gene>
    <name evidence="2" type="ORF">DFJ64_0228</name>
</gene>
<organism evidence="2 3">
    <name type="scientific">Thermasporomyces composti</name>
    <dbReference type="NCBI Taxonomy" id="696763"/>
    <lineage>
        <taxon>Bacteria</taxon>
        <taxon>Bacillati</taxon>
        <taxon>Actinomycetota</taxon>
        <taxon>Actinomycetes</taxon>
        <taxon>Propionibacteriales</taxon>
        <taxon>Nocardioidaceae</taxon>
        <taxon>Thermasporomyces</taxon>
    </lineage>
</organism>
<name>A0A3D9UZA0_THECX</name>
<dbReference type="PANTHER" id="PTHR42686:SF1">
    <property type="entry name" value="GH17980P-RELATED"/>
    <property type="match status" value="1"/>
</dbReference>
<dbReference type="Proteomes" id="UP000256485">
    <property type="component" value="Unassembled WGS sequence"/>
</dbReference>
<protein>
    <submittedName>
        <fullName evidence="2">D-threo-aldose 1-dehydrogenase</fullName>
    </submittedName>
</protein>
<dbReference type="GO" id="GO:0016491">
    <property type="term" value="F:oxidoreductase activity"/>
    <property type="evidence" value="ECO:0007669"/>
    <property type="project" value="InterPro"/>
</dbReference>
<dbReference type="AlphaFoldDB" id="A0A3D9UZA0"/>
<keyword evidence="3" id="KW-1185">Reference proteome</keyword>
<dbReference type="SUPFAM" id="SSF51430">
    <property type="entry name" value="NAD(P)-linked oxidoreductase"/>
    <property type="match status" value="1"/>
</dbReference>
<feature type="domain" description="NADP-dependent oxidoreductase" evidence="1">
    <location>
        <begin position="38"/>
        <end position="323"/>
    </location>
</feature>
<proteinExistence type="predicted"/>
<dbReference type="RefSeq" id="WP_211310453.1">
    <property type="nucleotide sequence ID" value="NZ_QTUC01000001.1"/>
</dbReference>
<reference evidence="2 3" key="1">
    <citation type="submission" date="2018-08" db="EMBL/GenBank/DDBJ databases">
        <title>Sequencing the genomes of 1000 actinobacteria strains.</title>
        <authorList>
            <person name="Klenk H.-P."/>
        </authorList>
    </citation>
    <scope>NUCLEOTIDE SEQUENCE [LARGE SCALE GENOMIC DNA]</scope>
    <source>
        <strain evidence="2 3">DSM 22891</strain>
    </source>
</reference>
<accession>A0A3D9UZA0</accession>
<dbReference type="GO" id="GO:0005829">
    <property type="term" value="C:cytosol"/>
    <property type="evidence" value="ECO:0007669"/>
    <property type="project" value="TreeGrafter"/>
</dbReference>
<evidence type="ECO:0000259" key="1">
    <source>
        <dbReference type="Pfam" id="PF00248"/>
    </source>
</evidence>
<dbReference type="PANTHER" id="PTHR42686">
    <property type="entry name" value="GH17980P-RELATED"/>
    <property type="match status" value="1"/>
</dbReference>
<dbReference type="Gene3D" id="3.20.20.100">
    <property type="entry name" value="NADP-dependent oxidoreductase domain"/>
    <property type="match status" value="1"/>
</dbReference>
<dbReference type="CDD" id="cd19090">
    <property type="entry name" value="AKR_AKR15A-like"/>
    <property type="match status" value="1"/>
</dbReference>
<sequence>METRSLREPDGGADVWEEPGTTWERRRLGRTNLHVTRLCLGCGVLGGMPEIFGYDVAADQGVATVCRVLDSPINFLDTSAGYSAGESERRVGAAIRARGGLPGGFVVATKVDPDPVTGDFSGAQVRRSAEQSLERLGLTAFPLLYLHDPEVIGFEAAMAPGGPVEALLQLQAEGIAAHLGVAGGPIELLSAFVDTGCFDVVLTHNRYTLIDQSARVLLEHAARAGVAVVNAAPFGGGILAKGPDVARRYAYRDADVGLLGRVRWIAERCAAYRVPLGAAALRFSLREPLIASTVVGVSAPERVDQILEWARWPIPEELWEELETGGADGS</sequence>
<comment type="caution">
    <text evidence="2">The sequence shown here is derived from an EMBL/GenBank/DDBJ whole genome shotgun (WGS) entry which is preliminary data.</text>
</comment>
<dbReference type="EMBL" id="QTUC01000001">
    <property type="protein sequence ID" value="REF34862.1"/>
    <property type="molecule type" value="Genomic_DNA"/>
</dbReference>
<dbReference type="InterPro" id="IPR020471">
    <property type="entry name" value="AKR"/>
</dbReference>
<dbReference type="InterPro" id="IPR023210">
    <property type="entry name" value="NADP_OxRdtase_dom"/>
</dbReference>
<dbReference type="InterPro" id="IPR036812">
    <property type="entry name" value="NAD(P)_OxRdtase_dom_sf"/>
</dbReference>
<dbReference type="Pfam" id="PF00248">
    <property type="entry name" value="Aldo_ket_red"/>
    <property type="match status" value="1"/>
</dbReference>
<evidence type="ECO:0000313" key="3">
    <source>
        <dbReference type="Proteomes" id="UP000256485"/>
    </source>
</evidence>